<organism evidence="8 9">
    <name type="scientific">Halopseudomonas laoshanensis</name>
    <dbReference type="NCBI Taxonomy" id="2268758"/>
    <lineage>
        <taxon>Bacteria</taxon>
        <taxon>Pseudomonadati</taxon>
        <taxon>Pseudomonadota</taxon>
        <taxon>Gammaproteobacteria</taxon>
        <taxon>Pseudomonadales</taxon>
        <taxon>Pseudomonadaceae</taxon>
        <taxon>Halopseudomonas</taxon>
    </lineage>
</organism>
<evidence type="ECO:0000259" key="7">
    <source>
        <dbReference type="Pfam" id="PF01923"/>
    </source>
</evidence>
<evidence type="ECO:0000313" key="8">
    <source>
        <dbReference type="EMBL" id="KAA0695805.1"/>
    </source>
</evidence>
<dbReference type="GO" id="GO:0008817">
    <property type="term" value="F:corrinoid adenosyltransferase activity"/>
    <property type="evidence" value="ECO:0007669"/>
    <property type="project" value="UniProtKB-UniRule"/>
</dbReference>
<sequence length="192" mass="21099">MGYRLSKLYTRTGDDGDTGLADGRRIGKDHPRIEAMGSVDELNSQLGMLIADLLGQHLIALGEVLGPIQHRLFDLGGELAVPGYEIIDAADVLALEELIDHFNADLEPLKNFILPGGSRCVAAAHLARSVCRRAERRYLTLANHEAVNEQAPIYLNRLSDLLFVMARTIARQEQTPEVLWAPKPKPAPEASE</sequence>
<dbReference type="FunFam" id="1.20.1200.10:FF:000001">
    <property type="entry name" value="Cob(I)yrinic acid a,c-diamide adenosyltransferase"/>
    <property type="match status" value="1"/>
</dbReference>
<dbReference type="Proteomes" id="UP000463138">
    <property type="component" value="Unassembled WGS sequence"/>
</dbReference>
<evidence type="ECO:0000256" key="3">
    <source>
        <dbReference type="ARBA" id="ARBA00022679"/>
    </source>
</evidence>
<name>A0A7V7GVM3_9GAMM</name>
<comment type="similarity">
    <text evidence="1 6">Belongs to the Cob(I)alamin adenosyltransferase family.</text>
</comment>
<dbReference type="GO" id="GO:0005524">
    <property type="term" value="F:ATP binding"/>
    <property type="evidence" value="ECO:0007669"/>
    <property type="project" value="UniProtKB-UniRule"/>
</dbReference>
<dbReference type="PANTHER" id="PTHR12213">
    <property type="entry name" value="CORRINOID ADENOSYLTRANSFERASE"/>
    <property type="match status" value="1"/>
</dbReference>
<dbReference type="PANTHER" id="PTHR12213:SF0">
    <property type="entry name" value="CORRINOID ADENOSYLTRANSFERASE MMAB"/>
    <property type="match status" value="1"/>
</dbReference>
<keyword evidence="4 6" id="KW-0547">Nucleotide-binding</keyword>
<protein>
    <recommendedName>
        <fullName evidence="6">Corrinoid adenosyltransferase</fullName>
        <ecNumber evidence="6">2.5.1.17</ecNumber>
    </recommendedName>
    <alternativeName>
        <fullName evidence="6">Cob(II)alamin adenosyltransferase</fullName>
    </alternativeName>
    <alternativeName>
        <fullName evidence="6">Cob(II)yrinic acid a,c-diamide adenosyltransferase</fullName>
    </alternativeName>
    <alternativeName>
        <fullName evidence="6">Cobinamide/cobalamin adenosyltransferase</fullName>
    </alternativeName>
</protein>
<accession>A0A7V7GVM3</accession>
<dbReference type="OrthoDB" id="9778896at2"/>
<evidence type="ECO:0000256" key="5">
    <source>
        <dbReference type="ARBA" id="ARBA00022840"/>
    </source>
</evidence>
<comment type="pathway">
    <text evidence="6">Cofactor biosynthesis; adenosylcobalamin biosynthesis; adenosylcobalamin from cob(II)yrinate a,c-diamide: step 2/7.</text>
</comment>
<keyword evidence="6" id="KW-0169">Cobalamin biosynthesis</keyword>
<dbReference type="GO" id="GO:0009236">
    <property type="term" value="P:cobalamin biosynthetic process"/>
    <property type="evidence" value="ECO:0007669"/>
    <property type="project" value="UniProtKB-UniRule"/>
</dbReference>
<comment type="catalytic activity">
    <reaction evidence="6">
        <text>2 cob(II)alamin + reduced [electron-transfer flavoprotein] + 2 ATP = 2 adenosylcob(III)alamin + 2 triphosphate + oxidized [electron-transfer flavoprotein] + 3 H(+)</text>
        <dbReference type="Rhea" id="RHEA:28671"/>
        <dbReference type="Rhea" id="RHEA-COMP:10685"/>
        <dbReference type="Rhea" id="RHEA-COMP:10686"/>
        <dbReference type="ChEBI" id="CHEBI:15378"/>
        <dbReference type="ChEBI" id="CHEBI:16304"/>
        <dbReference type="ChEBI" id="CHEBI:18036"/>
        <dbReference type="ChEBI" id="CHEBI:18408"/>
        <dbReference type="ChEBI" id="CHEBI:30616"/>
        <dbReference type="ChEBI" id="CHEBI:57692"/>
        <dbReference type="ChEBI" id="CHEBI:58307"/>
        <dbReference type="EC" id="2.5.1.17"/>
    </reaction>
</comment>
<comment type="catalytic activity">
    <reaction evidence="6">
        <text>2 cob(II)yrinate a,c diamide + reduced [electron-transfer flavoprotein] + 2 ATP = 2 adenosylcob(III)yrinate a,c-diamide + 2 triphosphate + oxidized [electron-transfer flavoprotein] + 3 H(+)</text>
        <dbReference type="Rhea" id="RHEA:11528"/>
        <dbReference type="Rhea" id="RHEA-COMP:10685"/>
        <dbReference type="Rhea" id="RHEA-COMP:10686"/>
        <dbReference type="ChEBI" id="CHEBI:15378"/>
        <dbReference type="ChEBI" id="CHEBI:18036"/>
        <dbReference type="ChEBI" id="CHEBI:30616"/>
        <dbReference type="ChEBI" id="CHEBI:57692"/>
        <dbReference type="ChEBI" id="CHEBI:58307"/>
        <dbReference type="ChEBI" id="CHEBI:58503"/>
        <dbReference type="ChEBI" id="CHEBI:58537"/>
        <dbReference type="EC" id="2.5.1.17"/>
    </reaction>
</comment>
<dbReference type="InterPro" id="IPR036451">
    <property type="entry name" value="CblAdoTrfase-like_sf"/>
</dbReference>
<dbReference type="RefSeq" id="WP_149330819.1">
    <property type="nucleotide sequence ID" value="NZ_QOVF01000001.1"/>
</dbReference>
<keyword evidence="5 6" id="KW-0067">ATP-binding</keyword>
<comment type="subunit">
    <text evidence="2">Homotrimer.</text>
</comment>
<evidence type="ECO:0000313" key="9">
    <source>
        <dbReference type="Proteomes" id="UP000463138"/>
    </source>
</evidence>
<dbReference type="Pfam" id="PF01923">
    <property type="entry name" value="Cob_adeno_trans"/>
    <property type="match status" value="1"/>
</dbReference>
<evidence type="ECO:0000256" key="4">
    <source>
        <dbReference type="ARBA" id="ARBA00022741"/>
    </source>
</evidence>
<keyword evidence="9" id="KW-1185">Reference proteome</keyword>
<feature type="domain" description="Cobalamin adenosyltransferase-like" evidence="7">
    <location>
        <begin position="8"/>
        <end position="168"/>
    </location>
</feature>
<dbReference type="NCBIfam" id="TIGR00636">
    <property type="entry name" value="PduO_Nterm"/>
    <property type="match status" value="1"/>
</dbReference>
<reference evidence="8 9" key="1">
    <citation type="submission" date="2018-07" db="EMBL/GenBank/DDBJ databases">
        <title>Pseudomonas laoshanensis sp. nov., isolated from soil.</title>
        <authorList>
            <person name="Sun J."/>
            <person name="Yu L."/>
            <person name="Wang M."/>
            <person name="Zhang C."/>
        </authorList>
    </citation>
    <scope>NUCLEOTIDE SEQUENCE [LARGE SCALE GENOMIC DNA]</scope>
    <source>
        <strain evidence="8 9">Y22</strain>
    </source>
</reference>
<dbReference type="EC" id="2.5.1.17" evidence="6"/>
<dbReference type="Gene3D" id="1.20.1200.10">
    <property type="entry name" value="Cobalamin adenosyltransferase-like"/>
    <property type="match status" value="1"/>
</dbReference>
<dbReference type="EMBL" id="QOVF01000001">
    <property type="protein sequence ID" value="KAA0695805.1"/>
    <property type="molecule type" value="Genomic_DNA"/>
</dbReference>
<dbReference type="InterPro" id="IPR016030">
    <property type="entry name" value="CblAdoTrfase-like"/>
</dbReference>
<evidence type="ECO:0000256" key="2">
    <source>
        <dbReference type="ARBA" id="ARBA00011233"/>
    </source>
</evidence>
<dbReference type="InterPro" id="IPR029499">
    <property type="entry name" value="PduO-typ"/>
</dbReference>
<keyword evidence="3 6" id="KW-0808">Transferase</keyword>
<dbReference type="AlphaFoldDB" id="A0A7V7GVM3"/>
<evidence type="ECO:0000256" key="1">
    <source>
        <dbReference type="ARBA" id="ARBA00007487"/>
    </source>
</evidence>
<proteinExistence type="inferred from homology"/>
<comment type="caution">
    <text evidence="8">The sequence shown here is derived from an EMBL/GenBank/DDBJ whole genome shotgun (WGS) entry which is preliminary data.</text>
</comment>
<dbReference type="SUPFAM" id="SSF89028">
    <property type="entry name" value="Cobalamin adenosyltransferase-like"/>
    <property type="match status" value="1"/>
</dbReference>
<dbReference type="UniPathway" id="UPA00148">
    <property type="reaction ID" value="UER00233"/>
</dbReference>
<evidence type="ECO:0000256" key="6">
    <source>
        <dbReference type="RuleBase" id="RU366026"/>
    </source>
</evidence>
<gene>
    <name evidence="8" type="ORF">DT594_00035</name>
</gene>